<comment type="function">
    <text evidence="8">Toxic component of a toxin-antitoxin (TA) system. An RNase.</text>
</comment>
<evidence type="ECO:0000256" key="1">
    <source>
        <dbReference type="ARBA" id="ARBA00001946"/>
    </source>
</evidence>
<dbReference type="PANTHER" id="PTHR33653:SF1">
    <property type="entry name" value="RIBONUCLEASE VAPC2"/>
    <property type="match status" value="1"/>
</dbReference>
<evidence type="ECO:0000313" key="11">
    <source>
        <dbReference type="Proteomes" id="UP000294914"/>
    </source>
</evidence>
<dbReference type="GO" id="GO:0090729">
    <property type="term" value="F:toxin activity"/>
    <property type="evidence" value="ECO:0007669"/>
    <property type="project" value="UniProtKB-KW"/>
</dbReference>
<dbReference type="HAMAP" id="MF_00265">
    <property type="entry name" value="VapC_Nob1"/>
    <property type="match status" value="1"/>
</dbReference>
<sequence length="133" mass="14820">MMVLLDTNVCIHFLNGNHPRILQHFQSHSPDEIALCSVVKAELLYGAQRSARVDANQQRLRQFFAPLRSVPFDDTCAEHYALIRADLAAQSTPIGPNDLIIAATARAHNLTLVTHNTAEFSRVAGLTTEDWEQ</sequence>
<evidence type="ECO:0000256" key="4">
    <source>
        <dbReference type="ARBA" id="ARBA00022723"/>
    </source>
</evidence>
<dbReference type="AlphaFoldDB" id="A0A4R8IP63"/>
<evidence type="ECO:0000256" key="8">
    <source>
        <dbReference type="HAMAP-Rule" id="MF_00265"/>
    </source>
</evidence>
<proteinExistence type="inferred from homology"/>
<protein>
    <recommendedName>
        <fullName evidence="8">Ribonuclease VapC</fullName>
        <shortName evidence="8">RNase VapC</shortName>
        <ecNumber evidence="8">3.1.-.-</ecNumber>
    </recommendedName>
    <alternativeName>
        <fullName evidence="8">Toxin VapC</fullName>
    </alternativeName>
</protein>
<evidence type="ECO:0000256" key="7">
    <source>
        <dbReference type="ARBA" id="ARBA00038093"/>
    </source>
</evidence>
<keyword evidence="11" id="KW-1185">Reference proteome</keyword>
<accession>A0A4R8IP63</accession>
<keyword evidence="8" id="KW-0800">Toxin</keyword>
<dbReference type="Pfam" id="PF01850">
    <property type="entry name" value="PIN"/>
    <property type="match status" value="1"/>
</dbReference>
<organism evidence="10 11">
    <name type="scientific">Thiohalophilus thiocyanatoxydans</name>
    <dbReference type="NCBI Taxonomy" id="381308"/>
    <lineage>
        <taxon>Bacteria</taxon>
        <taxon>Pseudomonadati</taxon>
        <taxon>Pseudomonadota</taxon>
        <taxon>Gammaproteobacteria</taxon>
        <taxon>Thiohalomonadales</taxon>
        <taxon>Thiohalophilaceae</taxon>
        <taxon>Thiohalophilus</taxon>
    </lineage>
</organism>
<keyword evidence="6 8" id="KW-0460">Magnesium</keyword>
<comment type="caution">
    <text evidence="10">The sequence shown here is derived from an EMBL/GenBank/DDBJ whole genome shotgun (WGS) entry which is preliminary data.</text>
</comment>
<dbReference type="EMBL" id="SOQX01000002">
    <property type="protein sequence ID" value="TDY02701.1"/>
    <property type="molecule type" value="Genomic_DNA"/>
</dbReference>
<gene>
    <name evidence="8" type="primary">vapC</name>
    <name evidence="10" type="ORF">EDC23_1078</name>
</gene>
<dbReference type="PANTHER" id="PTHR33653">
    <property type="entry name" value="RIBONUCLEASE VAPC2"/>
    <property type="match status" value="1"/>
</dbReference>
<dbReference type="CDD" id="cd09881">
    <property type="entry name" value="PIN_VapC4-5_FitB-like"/>
    <property type="match status" value="1"/>
</dbReference>
<dbReference type="InterPro" id="IPR050556">
    <property type="entry name" value="Type_II_TA_system_RNase"/>
</dbReference>
<comment type="cofactor">
    <cofactor evidence="1 8">
        <name>Mg(2+)</name>
        <dbReference type="ChEBI" id="CHEBI:18420"/>
    </cofactor>
</comment>
<dbReference type="Proteomes" id="UP000294914">
    <property type="component" value="Unassembled WGS sequence"/>
</dbReference>
<dbReference type="GO" id="GO:0000287">
    <property type="term" value="F:magnesium ion binding"/>
    <property type="evidence" value="ECO:0007669"/>
    <property type="project" value="UniProtKB-UniRule"/>
</dbReference>
<dbReference type="SUPFAM" id="SSF88723">
    <property type="entry name" value="PIN domain-like"/>
    <property type="match status" value="1"/>
</dbReference>
<keyword evidence="5 8" id="KW-0378">Hydrolase</keyword>
<name>A0A4R8IP63_9GAMM</name>
<dbReference type="Gene3D" id="3.40.50.1010">
    <property type="entry name" value="5'-nuclease"/>
    <property type="match status" value="1"/>
</dbReference>
<dbReference type="GO" id="GO:0004519">
    <property type="term" value="F:endonuclease activity"/>
    <property type="evidence" value="ECO:0007669"/>
    <property type="project" value="UniProtKB-KW"/>
</dbReference>
<keyword evidence="3 8" id="KW-0540">Nuclease</keyword>
<dbReference type="EC" id="3.1.-.-" evidence="8"/>
<evidence type="ECO:0000256" key="2">
    <source>
        <dbReference type="ARBA" id="ARBA00022649"/>
    </source>
</evidence>
<feature type="binding site" evidence="8">
    <location>
        <position position="6"/>
    </location>
    <ligand>
        <name>Mg(2+)</name>
        <dbReference type="ChEBI" id="CHEBI:18420"/>
    </ligand>
</feature>
<evidence type="ECO:0000256" key="6">
    <source>
        <dbReference type="ARBA" id="ARBA00022842"/>
    </source>
</evidence>
<comment type="similarity">
    <text evidence="7 8">Belongs to the PINc/VapC protein family.</text>
</comment>
<feature type="binding site" evidence="8">
    <location>
        <position position="98"/>
    </location>
    <ligand>
        <name>Mg(2+)</name>
        <dbReference type="ChEBI" id="CHEBI:18420"/>
    </ligand>
</feature>
<evidence type="ECO:0000256" key="3">
    <source>
        <dbReference type="ARBA" id="ARBA00022722"/>
    </source>
</evidence>
<evidence type="ECO:0000313" key="10">
    <source>
        <dbReference type="EMBL" id="TDY02701.1"/>
    </source>
</evidence>
<keyword evidence="10" id="KW-0255">Endonuclease</keyword>
<feature type="domain" description="PIN" evidence="9">
    <location>
        <begin position="3"/>
        <end position="125"/>
    </location>
</feature>
<keyword evidence="4 8" id="KW-0479">Metal-binding</keyword>
<keyword evidence="2 8" id="KW-1277">Toxin-antitoxin system</keyword>
<dbReference type="GO" id="GO:0004540">
    <property type="term" value="F:RNA nuclease activity"/>
    <property type="evidence" value="ECO:0007669"/>
    <property type="project" value="InterPro"/>
</dbReference>
<evidence type="ECO:0000259" key="9">
    <source>
        <dbReference type="Pfam" id="PF01850"/>
    </source>
</evidence>
<dbReference type="InterPro" id="IPR022907">
    <property type="entry name" value="VapC_family"/>
</dbReference>
<reference evidence="10 11" key="1">
    <citation type="submission" date="2019-03" db="EMBL/GenBank/DDBJ databases">
        <title>Genomic Encyclopedia of Type Strains, Phase IV (KMG-IV): sequencing the most valuable type-strain genomes for metagenomic binning, comparative biology and taxonomic classification.</title>
        <authorList>
            <person name="Goeker M."/>
        </authorList>
    </citation>
    <scope>NUCLEOTIDE SEQUENCE [LARGE SCALE GENOMIC DNA]</scope>
    <source>
        <strain evidence="10 11">DSM 16326</strain>
    </source>
</reference>
<dbReference type="InterPro" id="IPR002716">
    <property type="entry name" value="PIN_dom"/>
</dbReference>
<evidence type="ECO:0000256" key="5">
    <source>
        <dbReference type="ARBA" id="ARBA00022801"/>
    </source>
</evidence>
<dbReference type="GO" id="GO:0016787">
    <property type="term" value="F:hydrolase activity"/>
    <property type="evidence" value="ECO:0007669"/>
    <property type="project" value="UniProtKB-KW"/>
</dbReference>
<dbReference type="InterPro" id="IPR029060">
    <property type="entry name" value="PIN-like_dom_sf"/>
</dbReference>